<proteinExistence type="predicted"/>
<comment type="caution">
    <text evidence="2">The sequence shown here is derived from an EMBL/GenBank/DDBJ whole genome shotgun (WGS) entry which is preliminary data.</text>
</comment>
<dbReference type="Pfam" id="PF14280">
    <property type="entry name" value="DUF4365"/>
    <property type="match status" value="1"/>
</dbReference>
<dbReference type="InterPro" id="IPR025375">
    <property type="entry name" value="DUF4365"/>
</dbReference>
<reference evidence="2 3" key="1">
    <citation type="submission" date="2019-03" db="EMBL/GenBank/DDBJ databases">
        <title>Genomic Encyclopedia of Type Strains, Phase IV (KMG-IV): sequencing the most valuable type-strain genomes for metagenomic binning, comparative biology and taxonomic classification.</title>
        <authorList>
            <person name="Goeker M."/>
        </authorList>
    </citation>
    <scope>NUCLEOTIDE SEQUENCE [LARGE SCALE GENOMIC DNA]</scope>
    <source>
        <strain evidence="2 3">LX-B</strain>
    </source>
</reference>
<protein>
    <submittedName>
        <fullName evidence="2">Uncharacterized protein DUF4365</fullName>
    </submittedName>
</protein>
<dbReference type="EMBL" id="SLUN01000021">
    <property type="protein sequence ID" value="TCL63321.1"/>
    <property type="molecule type" value="Genomic_DNA"/>
</dbReference>
<feature type="domain" description="DUF4365" evidence="1">
    <location>
        <begin position="13"/>
        <end position="147"/>
    </location>
</feature>
<evidence type="ECO:0000313" key="2">
    <source>
        <dbReference type="EMBL" id="TCL63321.1"/>
    </source>
</evidence>
<sequence length="360" mass="41850">MTTKRPVTKSTARKGVNYVRSIVDSYNCIFQEIDLENDVGNDAIIEFIKNEETTSLCIGVQIKAGNSNIHNDYYSLKADKEHFEYWKNHILPIIGIVYNPQDNNAVWVDISEYLKSNSALINKGPYVIKISKSNLFSQETFSEIMDYYLKYQRQYKDEDNFGKSLELFADIKNINQCQDGIISLFYNHRNRKAAWFYLINCFKCIKDESVLNRLIFALCHIPGHGDIFWYKNNIIDENTRTYAQEVMADSFGEAEITKLLSAIDENGIQRGTLGQCVHSIIDICPNKTTFLEKISFNKTISEEIRIHAFYLCIYYIQFKDLERAKVIAKEYLAQNNHSDYYDIIKEIIETLKKSAFVGLY</sequence>
<gene>
    <name evidence="2" type="ORF">EDC14_102139</name>
</gene>
<dbReference type="Proteomes" id="UP000295008">
    <property type="component" value="Unassembled WGS sequence"/>
</dbReference>
<evidence type="ECO:0000313" key="3">
    <source>
        <dbReference type="Proteomes" id="UP000295008"/>
    </source>
</evidence>
<evidence type="ECO:0000259" key="1">
    <source>
        <dbReference type="Pfam" id="PF14280"/>
    </source>
</evidence>
<accession>A0A4R1RBY4</accession>
<keyword evidence="3" id="KW-1185">Reference proteome</keyword>
<organism evidence="2 3">
    <name type="scientific">Hydrogenispora ethanolica</name>
    <dbReference type="NCBI Taxonomy" id="1082276"/>
    <lineage>
        <taxon>Bacteria</taxon>
        <taxon>Bacillati</taxon>
        <taxon>Bacillota</taxon>
        <taxon>Hydrogenispora</taxon>
    </lineage>
</organism>
<dbReference type="AlphaFoldDB" id="A0A4R1RBY4"/>
<dbReference type="OrthoDB" id="4951670at2"/>
<name>A0A4R1RBY4_HYDET</name>
<dbReference type="RefSeq" id="WP_132015365.1">
    <property type="nucleotide sequence ID" value="NZ_SLUN01000021.1"/>
</dbReference>